<dbReference type="AlphaFoldDB" id="A0A2S7D224"/>
<protein>
    <submittedName>
        <fullName evidence="1">Uncharacterized protein</fullName>
    </submittedName>
</protein>
<evidence type="ECO:0000313" key="1">
    <source>
        <dbReference type="EMBL" id="PPU67895.1"/>
    </source>
</evidence>
<organism evidence="1 2">
    <name type="scientific">Xanthomonas pisi</name>
    <dbReference type="NCBI Taxonomy" id="56457"/>
    <lineage>
        <taxon>Bacteria</taxon>
        <taxon>Pseudomonadati</taxon>
        <taxon>Pseudomonadota</taxon>
        <taxon>Gammaproteobacteria</taxon>
        <taxon>Lysobacterales</taxon>
        <taxon>Lysobacteraceae</taxon>
        <taxon>Xanthomonas</taxon>
    </lineage>
</organism>
<dbReference type="Proteomes" id="UP000238191">
    <property type="component" value="Unassembled WGS sequence"/>
</dbReference>
<sequence length="100" mass="10762">MTARSGSLPVPLFTLTVRYELDWFSIQLTAPDAHAGVRQFFDGTYPLIREGAFGALAPHVSAADLVLFSPLEGLTNVWAATAGRGGKYVEVVCSRTFGDD</sequence>
<dbReference type="EMBL" id="MDEI01000010">
    <property type="protein sequence ID" value="PPU67895.1"/>
    <property type="molecule type" value="Genomic_DNA"/>
</dbReference>
<name>A0A2S7D224_9XANT</name>
<evidence type="ECO:0000313" key="2">
    <source>
        <dbReference type="Proteomes" id="UP000238191"/>
    </source>
</evidence>
<gene>
    <name evidence="1" type="ORF">XpiCFBP4643_13635</name>
</gene>
<keyword evidence="2" id="KW-1185">Reference proteome</keyword>
<comment type="caution">
    <text evidence="1">The sequence shown here is derived from an EMBL/GenBank/DDBJ whole genome shotgun (WGS) entry which is preliminary data.</text>
</comment>
<accession>A0A2S7D224</accession>
<proteinExistence type="predicted"/>
<reference evidence="2" key="1">
    <citation type="submission" date="2016-08" db="EMBL/GenBank/DDBJ databases">
        <authorList>
            <person name="Merda D."/>
            <person name="Briand M."/>
            <person name="Taghouti G."/>
            <person name="Carrere S."/>
            <person name="Gouzy J."/>
            <person name="Portier P."/>
            <person name="Jacques M.-A."/>
            <person name="Fischer-Le Saux M."/>
        </authorList>
    </citation>
    <scope>NUCLEOTIDE SEQUENCE [LARGE SCALE GENOMIC DNA]</scope>
    <source>
        <strain evidence="2">CFBP4643</strain>
    </source>
</reference>